<evidence type="ECO:0000313" key="1">
    <source>
        <dbReference type="EMBL" id="QGV80383.1"/>
    </source>
</evidence>
<protein>
    <submittedName>
        <fullName evidence="1">Uncharacterized protein</fullName>
    </submittedName>
</protein>
<dbReference type="AlphaFoldDB" id="A0A6I6F8V0"/>
<dbReference type="Proteomes" id="UP000422572">
    <property type="component" value="Chromosome"/>
</dbReference>
<keyword evidence="2" id="KW-1185">Reference proteome</keyword>
<evidence type="ECO:0000313" key="2">
    <source>
        <dbReference type="Proteomes" id="UP000422572"/>
    </source>
</evidence>
<reference evidence="1 2" key="1">
    <citation type="submission" date="2018-12" db="EMBL/GenBank/DDBJ databases">
        <title>Complete genome sequence of Streptomyces ficellus NRRL8067, the producer of ficellomycin, feldamycin and nojirimycin.</title>
        <authorList>
            <person name="Zhang H."/>
            <person name="Yue R."/>
            <person name="Liu Y."/>
            <person name="Li M."/>
            <person name="Mu H."/>
            <person name="Zhang J."/>
        </authorList>
    </citation>
    <scope>NUCLEOTIDE SEQUENCE [LARGE SCALE GENOMIC DNA]</scope>
    <source>
        <strain evidence="1 2">NRRL 8067</strain>
    </source>
</reference>
<dbReference type="KEGG" id="sfic:EIZ62_20720"/>
<proteinExistence type="predicted"/>
<organism evidence="1 2">
    <name type="scientific">Streptomyces ficellus</name>
    <dbReference type="NCBI Taxonomy" id="1977088"/>
    <lineage>
        <taxon>Bacteria</taxon>
        <taxon>Bacillati</taxon>
        <taxon>Actinomycetota</taxon>
        <taxon>Actinomycetes</taxon>
        <taxon>Kitasatosporales</taxon>
        <taxon>Streptomycetaceae</taxon>
        <taxon>Streptomyces</taxon>
    </lineage>
</organism>
<dbReference type="EMBL" id="CP034279">
    <property type="protein sequence ID" value="QGV80383.1"/>
    <property type="molecule type" value="Genomic_DNA"/>
</dbReference>
<name>A0A6I6F8V0_9ACTN</name>
<accession>A0A6I6F8V0</accession>
<sequence>MHPDIHLRLHALRASDLRDRAPRRPAVRDRRPLRTRLGWTLVELGLRLVAAPPAPLRTARIA</sequence>
<gene>
    <name evidence="1" type="ORF">EIZ62_20720</name>
</gene>